<evidence type="ECO:0000259" key="2">
    <source>
        <dbReference type="PROSITE" id="PS50234"/>
    </source>
</evidence>
<dbReference type="SUPFAM" id="SSF52540">
    <property type="entry name" value="P-loop containing nucleoside triphosphate hydrolases"/>
    <property type="match status" value="1"/>
</dbReference>
<evidence type="ECO:0000256" key="1">
    <source>
        <dbReference type="SAM" id="MobiDB-lite"/>
    </source>
</evidence>
<gene>
    <name evidence="3" type="ORF">EJC49_19470</name>
</gene>
<reference evidence="3 4" key="1">
    <citation type="submission" date="2018-12" db="EMBL/GenBank/DDBJ databases">
        <title>Mesorhizobium carbonis sp. nov., isolated from coal mine water.</title>
        <authorList>
            <person name="Xin W."/>
            <person name="Xu Z."/>
            <person name="Xiang F."/>
            <person name="Zhang J."/>
            <person name="Xi L."/>
            <person name="Liu J."/>
        </authorList>
    </citation>
    <scope>NUCLEOTIDE SEQUENCE [LARGE SCALE GENOMIC DNA]</scope>
    <source>
        <strain evidence="3 4">B2.3</strain>
    </source>
</reference>
<feature type="region of interest" description="Disordered" evidence="1">
    <location>
        <begin position="324"/>
        <end position="357"/>
    </location>
</feature>
<feature type="compositionally biased region" description="Pro residues" evidence="1">
    <location>
        <begin position="273"/>
        <end position="282"/>
    </location>
</feature>
<dbReference type="SUPFAM" id="SSF53300">
    <property type="entry name" value="vWA-like"/>
    <property type="match status" value="1"/>
</dbReference>
<dbReference type="PROSITE" id="PS50234">
    <property type="entry name" value="VWFA"/>
    <property type="match status" value="1"/>
</dbReference>
<keyword evidence="4" id="KW-1185">Reference proteome</keyword>
<organism evidence="3 4">
    <name type="scientific">Aquibium carbonis</name>
    <dbReference type="NCBI Taxonomy" id="2495581"/>
    <lineage>
        <taxon>Bacteria</taxon>
        <taxon>Pseudomonadati</taxon>
        <taxon>Pseudomonadota</taxon>
        <taxon>Alphaproteobacteria</taxon>
        <taxon>Hyphomicrobiales</taxon>
        <taxon>Phyllobacteriaceae</taxon>
        <taxon>Aquibium</taxon>
    </lineage>
</organism>
<dbReference type="InterPro" id="IPR036465">
    <property type="entry name" value="vWFA_dom_sf"/>
</dbReference>
<dbReference type="AlphaFoldDB" id="A0A429YTB4"/>
<dbReference type="EMBL" id="RWKW01000081">
    <property type="protein sequence ID" value="RST84705.1"/>
    <property type="molecule type" value="Genomic_DNA"/>
</dbReference>
<dbReference type="Gene3D" id="3.40.50.410">
    <property type="entry name" value="von Willebrand factor, type A domain"/>
    <property type="match status" value="1"/>
</dbReference>
<evidence type="ECO:0000313" key="4">
    <source>
        <dbReference type="Proteomes" id="UP000278398"/>
    </source>
</evidence>
<feature type="compositionally biased region" description="Low complexity" evidence="1">
    <location>
        <begin position="324"/>
        <end position="347"/>
    </location>
</feature>
<dbReference type="OrthoDB" id="9775079at2"/>
<feature type="region of interest" description="Disordered" evidence="1">
    <location>
        <begin position="269"/>
        <end position="300"/>
    </location>
</feature>
<dbReference type="Pfam" id="PF13519">
    <property type="entry name" value="VWA_2"/>
    <property type="match status" value="1"/>
</dbReference>
<name>A0A429YTB4_9HYPH</name>
<dbReference type="PANTHER" id="PTHR43473:SF2">
    <property type="entry name" value="MAGNESIUM-CHELATASE SUBUNIT CHLD, CHLOROPLASTIC"/>
    <property type="match status" value="1"/>
</dbReference>
<proteinExistence type="predicted"/>
<sequence length="602" mass="62126">MTGGPGPGGREASQGGDPWAAASLAGMVLAIDPGGLKGVHVRARAGPARDRWLAFATSLFPEGAPRRRLPAGCDSARLAGGIDVAATLSSGRPILDTGLLAAAHGGLLVAAMAERLERAQTAVICSAIEAGAVRIERDGFSTSLPARFVFFALDEGADPGETISPALADRLGLVVDLSFLSRLPAPPDETCIESVNLARERLHAVEVGDDMFEAFAQLTSRVSPRRTLFLFYAARACAALRGSSLIEPEDAARALPLVLGVDEIADALQHQPQPEPPPPPPEPEPEPGNEQKPEEETASDGALADVVLEAAIALLPPGLLEAATGTRGAQRGRSSGAGAAANAGRRGPVVGNTPRAPFPGARPNVLATLRAAVPWQAIRRKTALDARAATGEGAPAEHGVIRVLASDFRYLRRREPQGTTVLFVVDASGSAAAARLAEAKGAVELLLAESYRRRDEVALIAFRGSGAEIILRPTRSLVRAKRALAGLPGGGGTPLADAILAAATVAEGVGRAGRQALTVFLTDGRPNIGFGGVPGRAGALEDAERAALRFRSRNLRSLVIDTAARPQPALAALAGRLGAEYQPLPRGDGRGISRTLAGRLAG</sequence>
<dbReference type="InterPro" id="IPR002035">
    <property type="entry name" value="VWF_A"/>
</dbReference>
<comment type="caution">
    <text evidence="3">The sequence shown here is derived from an EMBL/GenBank/DDBJ whole genome shotgun (WGS) entry which is preliminary data.</text>
</comment>
<dbReference type="InterPro" id="IPR041628">
    <property type="entry name" value="ChlI/MoxR_AAA_lid"/>
</dbReference>
<evidence type="ECO:0000313" key="3">
    <source>
        <dbReference type="EMBL" id="RST84705.1"/>
    </source>
</evidence>
<dbReference type="SMART" id="SM00327">
    <property type="entry name" value="VWA"/>
    <property type="match status" value="1"/>
</dbReference>
<dbReference type="InterPro" id="IPR027417">
    <property type="entry name" value="P-loop_NTPase"/>
</dbReference>
<dbReference type="Proteomes" id="UP000278398">
    <property type="component" value="Unassembled WGS sequence"/>
</dbReference>
<protein>
    <submittedName>
        <fullName evidence="3">VWA domain-containing protein</fullName>
    </submittedName>
</protein>
<accession>A0A429YTB4</accession>
<dbReference type="Gene3D" id="1.10.8.80">
    <property type="entry name" value="Magnesium chelatase subunit I, C-Terminal domain"/>
    <property type="match status" value="1"/>
</dbReference>
<dbReference type="Gene3D" id="3.40.50.300">
    <property type="entry name" value="P-loop containing nucleotide triphosphate hydrolases"/>
    <property type="match status" value="1"/>
</dbReference>
<dbReference type="Pfam" id="PF17863">
    <property type="entry name" value="AAA_lid_2"/>
    <property type="match status" value="1"/>
</dbReference>
<feature type="domain" description="VWFA" evidence="2">
    <location>
        <begin position="420"/>
        <end position="600"/>
    </location>
</feature>
<dbReference type="PANTHER" id="PTHR43473">
    <property type="entry name" value="MAGNESIUM-CHELATASE SUBUNIT CHLD, CHLOROPLASTIC"/>
    <property type="match status" value="1"/>
</dbReference>